<evidence type="ECO:0000313" key="2">
    <source>
        <dbReference type="Proteomes" id="UP001270362"/>
    </source>
</evidence>
<reference evidence="1" key="1">
    <citation type="journal article" date="2023" name="Mol. Phylogenet. Evol.">
        <title>Genome-scale phylogeny and comparative genomics of the fungal order Sordariales.</title>
        <authorList>
            <person name="Hensen N."/>
            <person name="Bonometti L."/>
            <person name="Westerberg I."/>
            <person name="Brannstrom I.O."/>
            <person name="Guillou S."/>
            <person name="Cros-Aarteil S."/>
            <person name="Calhoun S."/>
            <person name="Haridas S."/>
            <person name="Kuo A."/>
            <person name="Mondo S."/>
            <person name="Pangilinan J."/>
            <person name="Riley R."/>
            <person name="LaButti K."/>
            <person name="Andreopoulos B."/>
            <person name="Lipzen A."/>
            <person name="Chen C."/>
            <person name="Yan M."/>
            <person name="Daum C."/>
            <person name="Ng V."/>
            <person name="Clum A."/>
            <person name="Steindorff A."/>
            <person name="Ohm R.A."/>
            <person name="Martin F."/>
            <person name="Silar P."/>
            <person name="Natvig D.O."/>
            <person name="Lalanne C."/>
            <person name="Gautier V."/>
            <person name="Ament-Velasquez S.L."/>
            <person name="Kruys A."/>
            <person name="Hutchinson M.I."/>
            <person name="Powell A.J."/>
            <person name="Barry K."/>
            <person name="Miller A.N."/>
            <person name="Grigoriev I.V."/>
            <person name="Debuchy R."/>
            <person name="Gladieux P."/>
            <person name="Hiltunen Thoren M."/>
            <person name="Johannesson H."/>
        </authorList>
    </citation>
    <scope>NUCLEOTIDE SEQUENCE</scope>
    <source>
        <strain evidence="1">CBS 314.62</strain>
    </source>
</reference>
<organism evidence="1 2">
    <name type="scientific">Podospora appendiculata</name>
    <dbReference type="NCBI Taxonomy" id="314037"/>
    <lineage>
        <taxon>Eukaryota</taxon>
        <taxon>Fungi</taxon>
        <taxon>Dikarya</taxon>
        <taxon>Ascomycota</taxon>
        <taxon>Pezizomycotina</taxon>
        <taxon>Sordariomycetes</taxon>
        <taxon>Sordariomycetidae</taxon>
        <taxon>Sordariales</taxon>
        <taxon>Podosporaceae</taxon>
        <taxon>Podospora</taxon>
    </lineage>
</organism>
<dbReference type="EMBL" id="JAULSO010000006">
    <property type="protein sequence ID" value="KAK3681574.1"/>
    <property type="molecule type" value="Genomic_DNA"/>
</dbReference>
<keyword evidence="2" id="KW-1185">Reference proteome</keyword>
<dbReference type="AlphaFoldDB" id="A0AAE0WZF6"/>
<gene>
    <name evidence="1" type="ORF">B0T22DRAFT_472483</name>
</gene>
<sequence>MVLGMGLGGLVALSWAAWYCVAGLLRAMSCLLTRFSREAARTATGFSRPCFERSLVIVDIINYHGWVGQGGLDWTNAFSFGMQ</sequence>
<name>A0AAE0WZF6_9PEZI</name>
<reference evidence="1" key="2">
    <citation type="submission" date="2023-06" db="EMBL/GenBank/DDBJ databases">
        <authorList>
            <consortium name="Lawrence Berkeley National Laboratory"/>
            <person name="Haridas S."/>
            <person name="Hensen N."/>
            <person name="Bonometti L."/>
            <person name="Westerberg I."/>
            <person name="Brannstrom I.O."/>
            <person name="Guillou S."/>
            <person name="Cros-Aarteil S."/>
            <person name="Calhoun S."/>
            <person name="Kuo A."/>
            <person name="Mondo S."/>
            <person name="Pangilinan J."/>
            <person name="Riley R."/>
            <person name="Labutti K."/>
            <person name="Andreopoulos B."/>
            <person name="Lipzen A."/>
            <person name="Chen C."/>
            <person name="Yanf M."/>
            <person name="Daum C."/>
            <person name="Ng V."/>
            <person name="Clum A."/>
            <person name="Steindorff A."/>
            <person name="Ohm R."/>
            <person name="Martin F."/>
            <person name="Silar P."/>
            <person name="Natvig D."/>
            <person name="Lalanne C."/>
            <person name="Gautier V."/>
            <person name="Ament-Velasquez S.L."/>
            <person name="Kruys A."/>
            <person name="Hutchinson M.I."/>
            <person name="Powell A.J."/>
            <person name="Barry K."/>
            <person name="Miller A.N."/>
            <person name="Grigoriev I.V."/>
            <person name="Debuchy R."/>
            <person name="Gladieux P."/>
            <person name="Thoren M.H."/>
            <person name="Johannesson H."/>
        </authorList>
    </citation>
    <scope>NUCLEOTIDE SEQUENCE</scope>
    <source>
        <strain evidence="1">CBS 314.62</strain>
    </source>
</reference>
<dbReference type="Proteomes" id="UP001270362">
    <property type="component" value="Unassembled WGS sequence"/>
</dbReference>
<protein>
    <submittedName>
        <fullName evidence="1">Uncharacterized protein</fullName>
    </submittedName>
</protein>
<proteinExistence type="predicted"/>
<accession>A0AAE0WZF6</accession>
<comment type="caution">
    <text evidence="1">The sequence shown here is derived from an EMBL/GenBank/DDBJ whole genome shotgun (WGS) entry which is preliminary data.</text>
</comment>
<evidence type="ECO:0000313" key="1">
    <source>
        <dbReference type="EMBL" id="KAK3681574.1"/>
    </source>
</evidence>